<sequence length="172" mass="18817">MPDGIARGRDGLALFDPHRSSRLPILMDQRQHFHEAFGLVFATPFPCPEMLPAYAAEPDVTVSYGPVDAVTDPAYNGPWDQIQFVDGNILYNRTGVARAAVRDGNSITLQRVPWVPDDEVRYAFLSIVMTALLPQRGILSLHASAVSAATIPHRGQPLPALADFVESELVRA</sequence>
<dbReference type="AlphaFoldDB" id="A0A6B1DPV9"/>
<name>A0A6B1DPV9_9CHLR</name>
<proteinExistence type="predicted"/>
<protein>
    <submittedName>
        <fullName evidence="1">Uncharacterized protein</fullName>
    </submittedName>
</protein>
<gene>
    <name evidence="1" type="ORF">F4Y08_04600</name>
</gene>
<organism evidence="1">
    <name type="scientific">Caldilineaceae bacterium SB0662_bin_9</name>
    <dbReference type="NCBI Taxonomy" id="2605258"/>
    <lineage>
        <taxon>Bacteria</taxon>
        <taxon>Bacillati</taxon>
        <taxon>Chloroflexota</taxon>
        <taxon>Caldilineae</taxon>
        <taxon>Caldilineales</taxon>
        <taxon>Caldilineaceae</taxon>
    </lineage>
</organism>
<evidence type="ECO:0000313" key="1">
    <source>
        <dbReference type="EMBL" id="MYD89610.1"/>
    </source>
</evidence>
<dbReference type="EMBL" id="VXPY01000030">
    <property type="protein sequence ID" value="MYD89610.1"/>
    <property type="molecule type" value="Genomic_DNA"/>
</dbReference>
<accession>A0A6B1DPV9</accession>
<reference evidence="1" key="1">
    <citation type="submission" date="2019-09" db="EMBL/GenBank/DDBJ databases">
        <title>Characterisation of the sponge microbiome using genome-centric metagenomics.</title>
        <authorList>
            <person name="Engelberts J.P."/>
            <person name="Robbins S.J."/>
            <person name="De Goeij J.M."/>
            <person name="Aranda M."/>
            <person name="Bell S.C."/>
            <person name="Webster N.S."/>
        </authorList>
    </citation>
    <scope>NUCLEOTIDE SEQUENCE</scope>
    <source>
        <strain evidence="1">SB0662_bin_9</strain>
    </source>
</reference>
<comment type="caution">
    <text evidence="1">The sequence shown here is derived from an EMBL/GenBank/DDBJ whole genome shotgun (WGS) entry which is preliminary data.</text>
</comment>